<evidence type="ECO:0000256" key="6">
    <source>
        <dbReference type="ARBA" id="ARBA00023136"/>
    </source>
</evidence>
<comment type="subcellular location">
    <subcellularLocation>
        <location evidence="1">Cell membrane</location>
        <topology evidence="1">Multi-pass membrane protein</topology>
    </subcellularLocation>
</comment>
<dbReference type="InterPro" id="IPR011527">
    <property type="entry name" value="ABC1_TM_dom"/>
</dbReference>
<proteinExistence type="predicted"/>
<dbReference type="PROSITE" id="PS00211">
    <property type="entry name" value="ABC_TRANSPORTER_1"/>
    <property type="match status" value="1"/>
</dbReference>
<feature type="transmembrane region" description="Helical" evidence="7">
    <location>
        <begin position="42"/>
        <end position="64"/>
    </location>
</feature>
<evidence type="ECO:0000256" key="2">
    <source>
        <dbReference type="ARBA" id="ARBA00022692"/>
    </source>
</evidence>
<reference evidence="10 11" key="1">
    <citation type="submission" date="2022-06" db="EMBL/GenBank/DDBJ databases">
        <title>Roseomonas CN29.</title>
        <authorList>
            <person name="Cheng Y."/>
            <person name="He X."/>
        </authorList>
    </citation>
    <scope>NUCLEOTIDE SEQUENCE [LARGE SCALE GENOMIC DNA]</scope>
    <source>
        <strain evidence="10 11">CN29</strain>
    </source>
</reference>
<dbReference type="GO" id="GO:0005524">
    <property type="term" value="F:ATP binding"/>
    <property type="evidence" value="ECO:0007669"/>
    <property type="project" value="UniProtKB-KW"/>
</dbReference>
<dbReference type="Pfam" id="PF00005">
    <property type="entry name" value="ABC_tran"/>
    <property type="match status" value="1"/>
</dbReference>
<dbReference type="InterPro" id="IPR017871">
    <property type="entry name" value="ABC_transporter-like_CS"/>
</dbReference>
<dbReference type="InterPro" id="IPR003439">
    <property type="entry name" value="ABC_transporter-like_ATP-bd"/>
</dbReference>
<dbReference type="InterPro" id="IPR003593">
    <property type="entry name" value="AAA+_ATPase"/>
</dbReference>
<keyword evidence="3" id="KW-0547">Nucleotide-binding</keyword>
<dbReference type="PROSITE" id="PS50929">
    <property type="entry name" value="ABC_TM1F"/>
    <property type="match status" value="1"/>
</dbReference>
<dbReference type="PANTHER" id="PTHR24221">
    <property type="entry name" value="ATP-BINDING CASSETTE SUB-FAMILY B"/>
    <property type="match status" value="1"/>
</dbReference>
<feature type="domain" description="ABC transmembrane type-1" evidence="9">
    <location>
        <begin position="19"/>
        <end position="268"/>
    </location>
</feature>
<dbReference type="InterPro" id="IPR036640">
    <property type="entry name" value="ABC1_TM_sf"/>
</dbReference>
<dbReference type="PANTHER" id="PTHR24221:SF590">
    <property type="entry name" value="COMPONENT LINKED WITH THE ASSEMBLY OF CYTOCHROME' TRANSPORT TRANSMEMBRANE ATP-BINDING PROTEIN ABC TRANSPORTER CYDD-RELATED"/>
    <property type="match status" value="1"/>
</dbReference>
<dbReference type="RefSeq" id="WP_257718999.1">
    <property type="nucleotide sequence ID" value="NZ_JANJOU010000032.1"/>
</dbReference>
<dbReference type="SUPFAM" id="SSF90123">
    <property type="entry name" value="ABC transporter transmembrane region"/>
    <property type="match status" value="1"/>
</dbReference>
<evidence type="ECO:0000256" key="5">
    <source>
        <dbReference type="ARBA" id="ARBA00022989"/>
    </source>
</evidence>
<name>A0ABT1XB42_9PROT</name>
<feature type="transmembrane region" description="Helical" evidence="7">
    <location>
        <begin position="18"/>
        <end position="36"/>
    </location>
</feature>
<organism evidence="10 11">
    <name type="scientific">Roseomonas populi</name>
    <dbReference type="NCBI Taxonomy" id="3121582"/>
    <lineage>
        <taxon>Bacteria</taxon>
        <taxon>Pseudomonadati</taxon>
        <taxon>Pseudomonadota</taxon>
        <taxon>Alphaproteobacteria</taxon>
        <taxon>Acetobacterales</taxon>
        <taxon>Roseomonadaceae</taxon>
        <taxon>Roseomonas</taxon>
    </lineage>
</organism>
<keyword evidence="2 7" id="KW-0812">Transmembrane</keyword>
<evidence type="ECO:0000313" key="11">
    <source>
        <dbReference type="Proteomes" id="UP001524642"/>
    </source>
</evidence>
<dbReference type="SMART" id="SM00382">
    <property type="entry name" value="AAA"/>
    <property type="match status" value="1"/>
</dbReference>
<evidence type="ECO:0000256" key="3">
    <source>
        <dbReference type="ARBA" id="ARBA00022741"/>
    </source>
</evidence>
<dbReference type="Proteomes" id="UP001524642">
    <property type="component" value="Unassembled WGS sequence"/>
</dbReference>
<dbReference type="EMBL" id="JANJOU010000032">
    <property type="protein sequence ID" value="MCR0985332.1"/>
    <property type="molecule type" value="Genomic_DNA"/>
</dbReference>
<evidence type="ECO:0000313" key="10">
    <source>
        <dbReference type="EMBL" id="MCR0985332.1"/>
    </source>
</evidence>
<dbReference type="Gene3D" id="3.40.50.300">
    <property type="entry name" value="P-loop containing nucleotide triphosphate hydrolases"/>
    <property type="match status" value="1"/>
</dbReference>
<keyword evidence="6 7" id="KW-0472">Membrane</keyword>
<comment type="caution">
    <text evidence="10">The sequence shown here is derived from an EMBL/GenBank/DDBJ whole genome shotgun (WGS) entry which is preliminary data.</text>
</comment>
<dbReference type="InterPro" id="IPR027417">
    <property type="entry name" value="P-loop_NTPase"/>
</dbReference>
<keyword evidence="5 7" id="KW-1133">Transmembrane helix</keyword>
<keyword evidence="4 10" id="KW-0067">ATP-binding</keyword>
<keyword evidence="11" id="KW-1185">Reference proteome</keyword>
<dbReference type="Gene3D" id="1.20.1560.10">
    <property type="entry name" value="ABC transporter type 1, transmembrane domain"/>
    <property type="match status" value="1"/>
</dbReference>
<accession>A0ABT1XB42</accession>
<dbReference type="SUPFAM" id="SSF52540">
    <property type="entry name" value="P-loop containing nucleoside triphosphate hydrolases"/>
    <property type="match status" value="1"/>
</dbReference>
<sequence>MHLHQLIAAERARQRPRLLVAGIAAAAVSASSVLLLGLSGWFITASALAGAAGIASAQAFNYLLPSAGIRLLAILRTGSRYGERLVGHDAALRALARIRPALFSSLAAAPPAVALGLSTGEASARLVGDVNAVEARFVGLSARWGMVASLVSGVALLHLAGPAPALATGAITAAYLLLASRLATGLQAPGREAQRAAGRLKETYATLASAAPELRAYGLESWAAGRIDVRSADLLAAQNDVTAGAGLFDLAGAAATGLAAVGALALSADQPLPMAALAALGAAMTVDGTAAFARGLERRGASWEAEARLDAVLGAAAPPLPARPAMAGAPVVRLAEPAALLRPGTVVAITGPSGCGKTTLLETLLSLRPVAPGRISLGGVDLAALPPGAARRCFAHAPQDAALLAGTVRDNLRLACPAATEAALWEALRDAAMAERVAALPAGLDAWIGENGARLSGGERRRLVLARAYLRPTPWLLLDEPTEGLDAATEERVLNGLRHQLARTGQGALIVTHRLAPLALCGSIIRMGEVGGRDGQQGPIAWTEQEFA</sequence>
<evidence type="ECO:0000256" key="4">
    <source>
        <dbReference type="ARBA" id="ARBA00022840"/>
    </source>
</evidence>
<dbReference type="PROSITE" id="PS50893">
    <property type="entry name" value="ABC_TRANSPORTER_2"/>
    <property type="match status" value="1"/>
</dbReference>
<dbReference type="InterPro" id="IPR039421">
    <property type="entry name" value="Type_1_exporter"/>
</dbReference>
<gene>
    <name evidence="10" type="ORF">NRP21_25100</name>
</gene>
<evidence type="ECO:0000259" key="8">
    <source>
        <dbReference type="PROSITE" id="PS50893"/>
    </source>
</evidence>
<evidence type="ECO:0000259" key="9">
    <source>
        <dbReference type="PROSITE" id="PS50929"/>
    </source>
</evidence>
<evidence type="ECO:0000256" key="1">
    <source>
        <dbReference type="ARBA" id="ARBA00004651"/>
    </source>
</evidence>
<protein>
    <submittedName>
        <fullName evidence="10">ATP-binding cassette domain-containing protein</fullName>
    </submittedName>
</protein>
<feature type="domain" description="ABC transporter" evidence="8">
    <location>
        <begin position="307"/>
        <end position="548"/>
    </location>
</feature>
<evidence type="ECO:0000256" key="7">
    <source>
        <dbReference type="SAM" id="Phobius"/>
    </source>
</evidence>